<organism evidence="5 6">
    <name type="scientific">Ruminobacter amylophilus</name>
    <dbReference type="NCBI Taxonomy" id="867"/>
    <lineage>
        <taxon>Bacteria</taxon>
        <taxon>Pseudomonadati</taxon>
        <taxon>Pseudomonadota</taxon>
        <taxon>Gammaproteobacteria</taxon>
        <taxon>Aeromonadales</taxon>
        <taxon>Succinivibrionaceae</taxon>
        <taxon>Ruminobacter</taxon>
    </lineage>
</organism>
<dbReference type="Pfam" id="PF07703">
    <property type="entry name" value="A2M_BRD"/>
    <property type="match status" value="1"/>
</dbReference>
<dbReference type="RefSeq" id="WP_093140256.1">
    <property type="nucleotide sequence ID" value="NZ_FOXF01000003.1"/>
</dbReference>
<evidence type="ECO:0000313" key="5">
    <source>
        <dbReference type="EMBL" id="SFP04595.1"/>
    </source>
</evidence>
<feature type="chain" id="PRO_5024929717" evidence="2">
    <location>
        <begin position="25"/>
        <end position="1577"/>
    </location>
</feature>
<dbReference type="PANTHER" id="PTHR40094:SF1">
    <property type="entry name" value="UBIQUITIN DOMAIN-CONTAINING PROTEIN"/>
    <property type="match status" value="1"/>
</dbReference>
<dbReference type="Proteomes" id="UP000243745">
    <property type="component" value="Unassembled WGS sequence"/>
</dbReference>
<evidence type="ECO:0000259" key="4">
    <source>
        <dbReference type="SMART" id="SM01360"/>
    </source>
</evidence>
<dbReference type="SMART" id="SM01359">
    <property type="entry name" value="A2M_N_2"/>
    <property type="match status" value="1"/>
</dbReference>
<protein>
    <submittedName>
        <fullName evidence="5">Uncharacterized conserved protein YfaS, alpha-2-macroglobulin family</fullName>
    </submittedName>
</protein>
<dbReference type="InterPro" id="IPR051802">
    <property type="entry name" value="YfhM-like"/>
</dbReference>
<reference evidence="5 6" key="1">
    <citation type="submission" date="2016-10" db="EMBL/GenBank/DDBJ databases">
        <authorList>
            <person name="Varghese N."/>
            <person name="Submissions S."/>
        </authorList>
    </citation>
    <scope>NUCLEOTIDE SEQUENCE [LARGE SCALE GENOMIC DNA]</scope>
    <source>
        <strain evidence="5 6">DSM 1361</strain>
    </source>
</reference>
<dbReference type="InterPro" id="IPR001599">
    <property type="entry name" value="Macroglobln_a2"/>
</dbReference>
<dbReference type="Pfam" id="PF11974">
    <property type="entry name" value="bMG3"/>
    <property type="match status" value="1"/>
</dbReference>
<sequence length="1577" mass="173601">MKLSKLTVAVTALVYSGYGAAALAADPEVLRTIDQNQTGAATTCLVMTQSMETEGNTPKVLANYVSALNKTTGRVQEVNLFTSGRNLCLSDLDFGTEYKVTLKAGLRDSSNAKLSHDTSVEFKTIDHQPSIRFQAGNIISAAEKDKKVAVESINHDKFRAVLYRISSMDLAAYTSRATSDLDYRWSTVDYIREHGTFLGTKVYKVEGGENTTVTTFVDLKDLSAKQEPGTYVLFITGTDTTECDAEGDCLDYITDHYGSMFMAKSLVISNIGMTTYQKDTGIDIAVRALNSAKPMAGARATLISSSNEVLATAVTDKNGYAHFGREAVKGVNSQKPVIVNVTKDGDFYSQDLRLMPLVLEGVRTTDTSGTDSDYNVFAYTDRTMVRPGEKVNYHAIVRDRKLKATSVKALKLMVYRPDGLLYQELTLSNPVAGAFDYDFDFDEYSQNGSWKFVLGFDKKHTLSTTSVLVDDFIPSSIEPSILRKGPVLKVGDSVIISTRFTYDAPAPGISVSGYYTIEPDNQPVDAYKDYYFGPNQRKVSELTVYGNMPELETDNTGAVTITLDSEGVSDDYAQKVKSSYGFTDPNSKVLNKKDEFKIYFKSPLVGVKTDFDKNDSMMTDFGVILADQSGNLHKGKVDYSIYKRHISYQFVYNNDSWNYLRNEHLTPVTAGSLDLKEDTSGRIRYRLESGSYVIKLNYNGLETSSDFYAGSCSDIDPKYPDRFELFADKTAYKAGETAYLEFDSSYDGFADLVVDTPDSSMTHYEIRKGHNRLPVKLSDSFVRGSYAVLSTYASAENRYLGSLRSIGVAYLEADKSADTLKISADIPQKVVPNSGVDIVVKVDNADSNTYVAASFIDQGILNINGQKAPEPEKKLYNHRYFNTDIYDPYSYIMKSVSHKGQGYGDESGDINMMAGMTLSNITDNLMSYHLPRVKVENGEAKLHYDLKDVSSTASLMVTAWSADKLGSYSVDVPVKDSAVSRMVMPYYLHLGDTMEAQLTINNLSGRSGTYTYSVTCSGGIKCDSKGSVSAENNSLASVPVQIEATGTEDGHVSLSVKSDGYDFATEREIKVINPMSRIAENRIVVLKAGQKADVSFVNAYRDGTDVVAKLGKFPLSDTSEMVKDILADDTMFGNIYKQSANGMTLLSVLNTMEKNSAADSRELREIKKSISDRVSLVESRFDTYGSLLNVSYSYEESCYAYAYASLFLIEANNAGFGVNRNMLAIIRNKLSDLQTAESHNTAALAMYALARMGVNVKTNAIYRFDSLENSSNYQIEAFAYYADIFGLYGDRNRRTRALEKGISSLNNVVNTYNVTSKNVHVYDSVDLYKKLLVHFPYVINNVRHEILALIRSSVRAGYSEGLDGLYGYLSEDTYFDPSCQYLIADISGVNRTPASTVKLKVKGNAVSVENPSSETAVSTVSVNDYVVKAPVTGDSIRLTTRYYDSNGKEITGPVTLKVNEEILVVNELTSKTKFSGLITVENKIPANAVLLKVYSGDDEKLLKGIISGSLGYQEVSKGDTGFVSSVTAYNTNAITVAYTIKAAHRGVSVPLMNSAYLDRIGTKMFVSYNENASITVK</sequence>
<dbReference type="InterPro" id="IPR002890">
    <property type="entry name" value="MG2"/>
</dbReference>
<dbReference type="PANTHER" id="PTHR40094">
    <property type="entry name" value="ALPHA-2-MACROGLOBULIN HOMOLOG"/>
    <property type="match status" value="1"/>
</dbReference>
<evidence type="ECO:0000256" key="1">
    <source>
        <dbReference type="ARBA" id="ARBA00010556"/>
    </source>
</evidence>
<evidence type="ECO:0000313" key="6">
    <source>
        <dbReference type="Proteomes" id="UP000243745"/>
    </source>
</evidence>
<feature type="domain" description="Alpha-2-macroglobulin" evidence="4">
    <location>
        <begin position="927"/>
        <end position="1014"/>
    </location>
</feature>
<dbReference type="Pfam" id="PF17972">
    <property type="entry name" value="bMG5"/>
    <property type="match status" value="1"/>
</dbReference>
<keyword evidence="2" id="KW-0732">Signal</keyword>
<evidence type="ECO:0000256" key="2">
    <source>
        <dbReference type="SAM" id="SignalP"/>
    </source>
</evidence>
<evidence type="ECO:0000259" key="3">
    <source>
        <dbReference type="SMART" id="SM01359"/>
    </source>
</evidence>
<proteinExistence type="inferred from homology"/>
<keyword evidence="6" id="KW-1185">Reference proteome</keyword>
<gene>
    <name evidence="5" type="ORF">SAMN02910344_00296</name>
</gene>
<dbReference type="InterPro" id="IPR041203">
    <property type="entry name" value="Bact_A2M_MG5"/>
</dbReference>
<dbReference type="OrthoDB" id="9767116at2"/>
<comment type="similarity">
    <text evidence="1">Belongs to the protease inhibitor I39 (alpha-2-macroglobulin) family. Bacterial alpha-2-macroglobulin subfamily.</text>
</comment>
<dbReference type="InterPro" id="IPR011625">
    <property type="entry name" value="A2M_N_BRD"/>
</dbReference>
<dbReference type="Pfam" id="PF17962">
    <property type="entry name" value="bMG6"/>
    <property type="match status" value="1"/>
</dbReference>
<name>A0A662ZG98_9GAMM</name>
<accession>A0A662ZG98</accession>
<feature type="domain" description="Alpha-2-macroglobulin bait region" evidence="3">
    <location>
        <begin position="723"/>
        <end position="863"/>
    </location>
</feature>
<dbReference type="Pfam" id="PF01835">
    <property type="entry name" value="MG2"/>
    <property type="match status" value="1"/>
</dbReference>
<dbReference type="InterPro" id="IPR041462">
    <property type="entry name" value="Bact_A2M_MG6"/>
</dbReference>
<dbReference type="GO" id="GO:0004866">
    <property type="term" value="F:endopeptidase inhibitor activity"/>
    <property type="evidence" value="ECO:0007669"/>
    <property type="project" value="InterPro"/>
</dbReference>
<dbReference type="Gene3D" id="2.60.40.1930">
    <property type="match status" value="1"/>
</dbReference>
<dbReference type="EMBL" id="FOXF01000003">
    <property type="protein sequence ID" value="SFP04595.1"/>
    <property type="molecule type" value="Genomic_DNA"/>
</dbReference>
<dbReference type="SMART" id="SM01360">
    <property type="entry name" value="A2M"/>
    <property type="match status" value="1"/>
</dbReference>
<dbReference type="InterPro" id="IPR021868">
    <property type="entry name" value="Alpha_2_Macroglob_MG3"/>
</dbReference>
<feature type="signal peptide" evidence="2">
    <location>
        <begin position="1"/>
        <end position="24"/>
    </location>
</feature>